<name>A0AAX2RKA4_BURCE</name>
<organism evidence="1 2">
    <name type="scientific">Burkholderia cepacia</name>
    <name type="common">Pseudomonas cepacia</name>
    <dbReference type="NCBI Taxonomy" id="292"/>
    <lineage>
        <taxon>Bacteria</taxon>
        <taxon>Pseudomonadati</taxon>
        <taxon>Pseudomonadota</taxon>
        <taxon>Betaproteobacteria</taxon>
        <taxon>Burkholderiales</taxon>
        <taxon>Burkholderiaceae</taxon>
        <taxon>Burkholderia</taxon>
        <taxon>Burkholderia cepacia complex</taxon>
    </lineage>
</organism>
<dbReference type="RefSeq" id="WP_134256825.1">
    <property type="nucleotide sequence ID" value="NZ_SNSG01000032.1"/>
</dbReference>
<dbReference type="AlphaFoldDB" id="A0AAX2RKA4"/>
<accession>A0AAX2RKA4</accession>
<gene>
    <name evidence="1" type="ORF">E3D37_26705</name>
</gene>
<reference evidence="1 2" key="1">
    <citation type="submission" date="2019-03" db="EMBL/GenBank/DDBJ databases">
        <title>Burkholderia cepacia outbreak.</title>
        <authorList>
            <person name="Farzana R."/>
            <person name="Walsh T.R."/>
        </authorList>
    </citation>
    <scope>NUCLEOTIDE SEQUENCE [LARGE SCALE GENOMIC DNA]</scope>
    <source>
        <strain evidence="2">d13</strain>
    </source>
</reference>
<proteinExistence type="predicted"/>
<comment type="caution">
    <text evidence="1">The sequence shown here is derived from an EMBL/GenBank/DDBJ whole genome shotgun (WGS) entry which is preliminary data.</text>
</comment>
<evidence type="ECO:0000313" key="2">
    <source>
        <dbReference type="Proteomes" id="UP000298234"/>
    </source>
</evidence>
<protein>
    <submittedName>
        <fullName evidence="1">Uncharacterized protein</fullName>
    </submittedName>
</protein>
<dbReference type="Proteomes" id="UP000298234">
    <property type="component" value="Unassembled WGS sequence"/>
</dbReference>
<evidence type="ECO:0000313" key="1">
    <source>
        <dbReference type="EMBL" id="TEU41608.1"/>
    </source>
</evidence>
<dbReference type="EMBL" id="SNSQ01000035">
    <property type="protein sequence ID" value="TEU41608.1"/>
    <property type="molecule type" value="Genomic_DNA"/>
</dbReference>
<sequence length="204" mass="22253">MHIEAGKFESIVRAMVDNLDAQHKHVLTVTGGGNPVPFHIGLATTSSALAAALQEHGIAVSESSEEDDHFDAMLADAEIDLKAEGEKIYRITHHYDIGDQDVHVEHPTGEVDGKRVALYCWFKACEWFGMSVVVSNLGIATAMVSLYGFRHCAVHPFSTAVDLYHDAEGFKGYDELMADASLHRDGLRELLAPHVDGQDAAVIE</sequence>